<evidence type="ECO:0000313" key="1">
    <source>
        <dbReference type="EMBL" id="MXP28668.1"/>
    </source>
</evidence>
<organism evidence="1 2">
    <name type="scientific">Qipengyuania algicida</name>
    <dbReference type="NCBI Taxonomy" id="1836209"/>
    <lineage>
        <taxon>Bacteria</taxon>
        <taxon>Pseudomonadati</taxon>
        <taxon>Pseudomonadota</taxon>
        <taxon>Alphaproteobacteria</taxon>
        <taxon>Sphingomonadales</taxon>
        <taxon>Erythrobacteraceae</taxon>
        <taxon>Qipengyuania</taxon>
    </lineage>
</organism>
<dbReference type="OrthoDB" id="7916272at2"/>
<evidence type="ECO:0000313" key="2">
    <source>
        <dbReference type="Proteomes" id="UP000439780"/>
    </source>
</evidence>
<dbReference type="EMBL" id="WTYA01000005">
    <property type="protein sequence ID" value="MXP28668.1"/>
    <property type="molecule type" value="Genomic_DNA"/>
</dbReference>
<reference evidence="1 2" key="1">
    <citation type="submission" date="2019-12" db="EMBL/GenBank/DDBJ databases">
        <title>Genomic-based taxomic classification of the family Erythrobacteraceae.</title>
        <authorList>
            <person name="Xu L."/>
        </authorList>
    </citation>
    <scope>NUCLEOTIDE SEQUENCE [LARGE SCALE GENOMIC DNA]</scope>
    <source>
        <strain evidence="1 2">KEMB 9005-328</strain>
    </source>
</reference>
<sequence length="124" mass="13452">MAQKNNHYGYFYSFLQNIFGSNSFALLKSKKHKHMPDTFDRFGHLADTLISPTRIAFTIAPNDTNKLDEIPKAFAVGSAGTIVVRAIDSSEDVLLTVVAGQIVPLRISHVRDSGTSVTGIVGCA</sequence>
<proteinExistence type="predicted"/>
<dbReference type="Proteomes" id="UP000439780">
    <property type="component" value="Unassembled WGS sequence"/>
</dbReference>
<gene>
    <name evidence="1" type="ORF">GRI58_07525</name>
</gene>
<keyword evidence="2" id="KW-1185">Reference proteome</keyword>
<name>A0A845ANX4_9SPHN</name>
<comment type="caution">
    <text evidence="1">The sequence shown here is derived from an EMBL/GenBank/DDBJ whole genome shotgun (WGS) entry which is preliminary data.</text>
</comment>
<protein>
    <submittedName>
        <fullName evidence="1">Uncharacterized protein</fullName>
    </submittedName>
</protein>
<accession>A0A845ANX4</accession>
<dbReference type="AlphaFoldDB" id="A0A845ANX4"/>
<dbReference type="RefSeq" id="WP_160752969.1">
    <property type="nucleotide sequence ID" value="NZ_WTYA01000005.1"/>
</dbReference>